<reference evidence="3 4" key="1">
    <citation type="submission" date="2015-08" db="EMBL/GenBank/DDBJ databases">
        <title>Next Generation Sequencing and Analysis of the Genome of Puccinia sorghi L Schw, the Causal Agent of Maize Common Rust.</title>
        <authorList>
            <person name="Rochi L."/>
            <person name="Burguener G."/>
            <person name="Darino M."/>
            <person name="Turjanski A."/>
            <person name="Kreff E."/>
            <person name="Dieguez M.J."/>
            <person name="Sacco F."/>
        </authorList>
    </citation>
    <scope>NUCLEOTIDE SEQUENCE [LARGE SCALE GENOMIC DNA]</scope>
    <source>
        <strain evidence="3 4">RO10H11247</strain>
    </source>
</reference>
<evidence type="ECO:0000313" key="4">
    <source>
        <dbReference type="Proteomes" id="UP000037035"/>
    </source>
</evidence>
<dbReference type="EMBL" id="LAVV01014142">
    <property type="protein sequence ID" value="KNZ45005.1"/>
    <property type="molecule type" value="Genomic_DNA"/>
</dbReference>
<dbReference type="Proteomes" id="UP000037035">
    <property type="component" value="Unassembled WGS sequence"/>
</dbReference>
<comment type="caution">
    <text evidence="3">The sequence shown here is derived from an EMBL/GenBank/DDBJ whole genome shotgun (WGS) entry which is preliminary data.</text>
</comment>
<gene>
    <name evidence="3" type="ORF">VP01_8584g1</name>
</gene>
<accession>A0A0L6UB30</accession>
<name>A0A0L6UB30_9BASI</name>
<feature type="signal peptide" evidence="2">
    <location>
        <begin position="1"/>
        <end position="18"/>
    </location>
</feature>
<feature type="compositionally biased region" description="Low complexity" evidence="1">
    <location>
        <begin position="147"/>
        <end position="156"/>
    </location>
</feature>
<evidence type="ECO:0000256" key="1">
    <source>
        <dbReference type="SAM" id="MobiDB-lite"/>
    </source>
</evidence>
<dbReference type="VEuPathDB" id="FungiDB:VP01_8584g1"/>
<feature type="chain" id="PRO_5005567705" evidence="2">
    <location>
        <begin position="19"/>
        <end position="251"/>
    </location>
</feature>
<keyword evidence="4" id="KW-1185">Reference proteome</keyword>
<protein>
    <submittedName>
        <fullName evidence="3">Uncharacterized protein</fullName>
    </submittedName>
</protein>
<feature type="non-terminal residue" evidence="3">
    <location>
        <position position="251"/>
    </location>
</feature>
<evidence type="ECO:0000256" key="2">
    <source>
        <dbReference type="SAM" id="SignalP"/>
    </source>
</evidence>
<organism evidence="3 4">
    <name type="scientific">Puccinia sorghi</name>
    <dbReference type="NCBI Taxonomy" id="27349"/>
    <lineage>
        <taxon>Eukaryota</taxon>
        <taxon>Fungi</taxon>
        <taxon>Dikarya</taxon>
        <taxon>Basidiomycota</taxon>
        <taxon>Pucciniomycotina</taxon>
        <taxon>Pucciniomycetes</taxon>
        <taxon>Pucciniales</taxon>
        <taxon>Pucciniaceae</taxon>
        <taxon>Puccinia</taxon>
    </lineage>
</organism>
<sequence>MLLAVQLLNCHAVTSTTAMLGTYQIYKIEINKMRGHMQAYSCMYMLIMNEKKYLKIKILKFCHQKAYHTSLGNFIAKHMPTYQINFGNTLPRGILLGYHLGIQNWCILVKGEKVECCHDIYFDEADFPSLELPSSFDKLDNSPPPKSQVSPQSPQPEATTSTYNLSYGSDYFDLQDLIDIGSTNPPENPSDIGSTNPPENPTFPANFKYFPPKGIPQWLTQNKPTIPTSQSMCMRKTWFKKKWILQAILLH</sequence>
<keyword evidence="2" id="KW-0732">Signal</keyword>
<dbReference type="AlphaFoldDB" id="A0A0L6UB30"/>
<evidence type="ECO:0000313" key="3">
    <source>
        <dbReference type="EMBL" id="KNZ45005.1"/>
    </source>
</evidence>
<feature type="region of interest" description="Disordered" evidence="1">
    <location>
        <begin position="133"/>
        <end position="159"/>
    </location>
</feature>
<proteinExistence type="predicted"/>
<feature type="region of interest" description="Disordered" evidence="1">
    <location>
        <begin position="180"/>
        <end position="202"/>
    </location>
</feature>
<feature type="compositionally biased region" description="Polar residues" evidence="1">
    <location>
        <begin position="181"/>
        <end position="197"/>
    </location>
</feature>